<keyword evidence="6" id="KW-1185">Reference proteome</keyword>
<dbReference type="SUPFAM" id="SSF49899">
    <property type="entry name" value="Concanavalin A-like lectins/glucanases"/>
    <property type="match status" value="1"/>
</dbReference>
<dbReference type="PANTHER" id="PTHR32401:SF57">
    <property type="entry name" value="OS08G0334300 PROTEIN"/>
    <property type="match status" value="1"/>
</dbReference>
<dbReference type="STRING" id="77586.A0A0D9X6S3"/>
<evidence type="ECO:0000256" key="2">
    <source>
        <dbReference type="ARBA" id="ARBA00022734"/>
    </source>
</evidence>
<sequence>MLLNISIQHSAVSSKLRAKQSAMGRHELLNLFLCCATIHTTTAAALSFDYDFSTADATNLVFMGDSSYARGDRISLTKLGNWSTGRVAHRQLVRLWDGPFTTSFTTAFSFAIGRNSTDQADGMAFYVGPPTDTLPADTTGGFLGLIPNATAAASPRTVGVEFDTCRNAWDPQGNVIDHVGVDVNSIASRNVRHRVAGAEPRRRHAYDAGSRMMAVSLAVNGTEYSVEAEVDLRAAGLPQDAAVGFSAATGNLVESHQLLSWSFNSTADGSSSSAGRPPVVSESKMKRTKTYIIASTSSILGISLLAFAVFLAWKKQKWFLQQRWRSTNAPRIASLLRSQIKSYTYSEVRKMTKSFAYTLGKGG</sequence>
<accession>A0A0D9X6S3</accession>
<dbReference type="AlphaFoldDB" id="A0A0D9X6S3"/>
<evidence type="ECO:0000313" key="5">
    <source>
        <dbReference type="EnsemblPlants" id="LPERR08G09230.1"/>
    </source>
</evidence>
<dbReference type="Gramene" id="LPERR08G09230.1">
    <property type="protein sequence ID" value="LPERR08G09230.1"/>
    <property type="gene ID" value="LPERR08G09230"/>
</dbReference>
<evidence type="ECO:0000259" key="4">
    <source>
        <dbReference type="Pfam" id="PF00139"/>
    </source>
</evidence>
<evidence type="ECO:0000256" key="3">
    <source>
        <dbReference type="SAM" id="Phobius"/>
    </source>
</evidence>
<protein>
    <recommendedName>
        <fullName evidence="4">Legume lectin domain-containing protein</fullName>
    </recommendedName>
</protein>
<dbReference type="CDD" id="cd06899">
    <property type="entry name" value="lectin_legume_LecRK_Arcelin_ConA"/>
    <property type="match status" value="1"/>
</dbReference>
<keyword evidence="2" id="KW-0430">Lectin</keyword>
<keyword evidence="3" id="KW-1133">Transmembrane helix</keyword>
<dbReference type="InterPro" id="IPR050258">
    <property type="entry name" value="Leguminous_Lectin"/>
</dbReference>
<dbReference type="HOGENOM" id="CLU_763697_0_0_1"/>
<dbReference type="Proteomes" id="UP000032180">
    <property type="component" value="Chromosome 8"/>
</dbReference>
<evidence type="ECO:0000256" key="1">
    <source>
        <dbReference type="ARBA" id="ARBA00007606"/>
    </source>
</evidence>
<keyword evidence="3" id="KW-0472">Membrane</keyword>
<comment type="similarity">
    <text evidence="1">Belongs to the leguminous lectin family.</text>
</comment>
<dbReference type="PANTHER" id="PTHR32401">
    <property type="entry name" value="CONCANAVALIN A-LIKE LECTIN FAMILY PROTEIN"/>
    <property type="match status" value="1"/>
</dbReference>
<dbReference type="InterPro" id="IPR013320">
    <property type="entry name" value="ConA-like_dom_sf"/>
</dbReference>
<feature type="transmembrane region" description="Helical" evidence="3">
    <location>
        <begin position="291"/>
        <end position="313"/>
    </location>
</feature>
<dbReference type="Pfam" id="PF00139">
    <property type="entry name" value="Lectin_legB"/>
    <property type="match status" value="1"/>
</dbReference>
<dbReference type="EnsemblPlants" id="LPERR08G09230.1">
    <property type="protein sequence ID" value="LPERR08G09230.1"/>
    <property type="gene ID" value="LPERR08G09230"/>
</dbReference>
<dbReference type="PROSITE" id="PS00307">
    <property type="entry name" value="LECTIN_LEGUME_BETA"/>
    <property type="match status" value="1"/>
</dbReference>
<evidence type="ECO:0000313" key="6">
    <source>
        <dbReference type="Proteomes" id="UP000032180"/>
    </source>
</evidence>
<dbReference type="Gene3D" id="2.60.120.200">
    <property type="match status" value="1"/>
</dbReference>
<keyword evidence="3" id="KW-0812">Transmembrane</keyword>
<reference evidence="5" key="3">
    <citation type="submission" date="2015-04" db="UniProtKB">
        <authorList>
            <consortium name="EnsemblPlants"/>
        </authorList>
    </citation>
    <scope>IDENTIFICATION</scope>
</reference>
<dbReference type="eggNOG" id="ENOG502QTX3">
    <property type="taxonomic scope" value="Eukaryota"/>
</dbReference>
<proteinExistence type="inferred from homology"/>
<dbReference type="InterPro" id="IPR001220">
    <property type="entry name" value="Legume_lectin_dom"/>
</dbReference>
<dbReference type="GO" id="GO:0030246">
    <property type="term" value="F:carbohydrate binding"/>
    <property type="evidence" value="ECO:0007669"/>
    <property type="project" value="UniProtKB-KW"/>
</dbReference>
<organism evidence="5 6">
    <name type="scientific">Leersia perrieri</name>
    <dbReference type="NCBI Taxonomy" id="77586"/>
    <lineage>
        <taxon>Eukaryota</taxon>
        <taxon>Viridiplantae</taxon>
        <taxon>Streptophyta</taxon>
        <taxon>Embryophyta</taxon>
        <taxon>Tracheophyta</taxon>
        <taxon>Spermatophyta</taxon>
        <taxon>Magnoliopsida</taxon>
        <taxon>Liliopsida</taxon>
        <taxon>Poales</taxon>
        <taxon>Poaceae</taxon>
        <taxon>BOP clade</taxon>
        <taxon>Oryzoideae</taxon>
        <taxon>Oryzeae</taxon>
        <taxon>Oryzinae</taxon>
        <taxon>Leersia</taxon>
    </lineage>
</organism>
<reference evidence="6" key="2">
    <citation type="submission" date="2013-12" db="EMBL/GenBank/DDBJ databases">
        <authorList>
            <person name="Yu Y."/>
            <person name="Lee S."/>
            <person name="de Baynast K."/>
            <person name="Wissotski M."/>
            <person name="Liu L."/>
            <person name="Talag J."/>
            <person name="Goicoechea J."/>
            <person name="Angelova A."/>
            <person name="Jetty R."/>
            <person name="Kudrna D."/>
            <person name="Golser W."/>
            <person name="Rivera L."/>
            <person name="Zhang J."/>
            <person name="Wing R."/>
        </authorList>
    </citation>
    <scope>NUCLEOTIDE SEQUENCE</scope>
</reference>
<name>A0A0D9X6S3_9ORYZ</name>
<reference evidence="5 6" key="1">
    <citation type="submission" date="2012-08" db="EMBL/GenBank/DDBJ databases">
        <title>Oryza genome evolution.</title>
        <authorList>
            <person name="Wing R.A."/>
        </authorList>
    </citation>
    <scope>NUCLEOTIDE SEQUENCE</scope>
</reference>
<dbReference type="InterPro" id="IPR019825">
    <property type="entry name" value="Lectin_legB_Mn/Ca_BS"/>
</dbReference>
<feature type="domain" description="Legume lectin" evidence="4">
    <location>
        <begin position="46"/>
        <end position="270"/>
    </location>
</feature>